<gene>
    <name evidence="1" type="ORF">MNBD_BACTEROID05-156</name>
</gene>
<dbReference type="AlphaFoldDB" id="A0A3B0TWK6"/>
<sequence length="233" mass="26107">MYKFGIIILVLCVSVGMTGCATVSDVSPKDILTEDNVQLPVVVAPRQEVKLSSENVEKLVDPVIEKGMIIVKTEFEGILKARYVEFLFVDQNNSEHQFQIHVENKVDENVFPWNVKMVNPGYFFLELPAGQYKILSVSIPVGSAVAVEKMDVDVQVRAAKVLYVGTLKMVGTKEKIRLGGLPVIKPGFEYEIEIINSHIEGIAKFREYYPNAVEDISVELMRVNMSKEDVIAQ</sequence>
<reference evidence="1" key="1">
    <citation type="submission" date="2018-06" db="EMBL/GenBank/DDBJ databases">
        <authorList>
            <person name="Zhirakovskaya E."/>
        </authorList>
    </citation>
    <scope>NUCLEOTIDE SEQUENCE</scope>
</reference>
<evidence type="ECO:0008006" key="2">
    <source>
        <dbReference type="Google" id="ProtNLM"/>
    </source>
</evidence>
<protein>
    <recommendedName>
        <fullName evidence="2">DUF4382 domain-containing protein</fullName>
    </recommendedName>
</protein>
<evidence type="ECO:0000313" key="1">
    <source>
        <dbReference type="EMBL" id="VAW11446.1"/>
    </source>
</evidence>
<name>A0A3B0TWK6_9ZZZZ</name>
<organism evidence="1">
    <name type="scientific">hydrothermal vent metagenome</name>
    <dbReference type="NCBI Taxonomy" id="652676"/>
    <lineage>
        <taxon>unclassified sequences</taxon>
        <taxon>metagenomes</taxon>
        <taxon>ecological metagenomes</taxon>
    </lineage>
</organism>
<accession>A0A3B0TWK6</accession>
<proteinExistence type="predicted"/>
<dbReference type="PROSITE" id="PS51257">
    <property type="entry name" value="PROKAR_LIPOPROTEIN"/>
    <property type="match status" value="1"/>
</dbReference>
<dbReference type="EMBL" id="UOEN01000009">
    <property type="protein sequence ID" value="VAW11446.1"/>
    <property type="molecule type" value="Genomic_DNA"/>
</dbReference>